<reference evidence="2" key="2">
    <citation type="submission" date="2020-05" db="UniProtKB">
        <authorList>
            <consortium name="EnsemblMetazoa"/>
        </authorList>
    </citation>
    <scope>IDENTIFICATION</scope>
    <source>
        <strain evidence="2">CM1001059</strain>
    </source>
</reference>
<dbReference type="InterPro" id="IPR004119">
    <property type="entry name" value="EcKL"/>
</dbReference>
<protein>
    <recommendedName>
        <fullName evidence="1">CHK kinase-like domain-containing protein</fullName>
    </recommendedName>
</protein>
<dbReference type="Pfam" id="PF02958">
    <property type="entry name" value="EcKL"/>
    <property type="match status" value="2"/>
</dbReference>
<dbReference type="AlphaFoldDB" id="A0A182TRY3"/>
<feature type="domain" description="CHK kinase-like" evidence="1">
    <location>
        <begin position="550"/>
        <end position="740"/>
    </location>
</feature>
<dbReference type="InterPro" id="IPR011009">
    <property type="entry name" value="Kinase-like_dom_sf"/>
</dbReference>
<dbReference type="EnsemblMetazoa" id="AMEC007245-RA">
    <property type="protein sequence ID" value="AMEC007245-PA"/>
    <property type="gene ID" value="AMEC007245"/>
</dbReference>
<dbReference type="PANTHER" id="PTHR11012:SF12">
    <property type="entry name" value="CHK KINASE-LIKE DOMAIN-CONTAINING PROTEIN-RELATED"/>
    <property type="match status" value="1"/>
</dbReference>
<dbReference type="SUPFAM" id="SSF56112">
    <property type="entry name" value="Protein kinase-like (PK-like)"/>
    <property type="match status" value="2"/>
</dbReference>
<dbReference type="Gene3D" id="3.90.1200.10">
    <property type="match status" value="2"/>
</dbReference>
<organism evidence="2 3">
    <name type="scientific">Anopheles melas</name>
    <dbReference type="NCBI Taxonomy" id="34690"/>
    <lineage>
        <taxon>Eukaryota</taxon>
        <taxon>Metazoa</taxon>
        <taxon>Ecdysozoa</taxon>
        <taxon>Arthropoda</taxon>
        <taxon>Hexapoda</taxon>
        <taxon>Insecta</taxon>
        <taxon>Pterygota</taxon>
        <taxon>Neoptera</taxon>
        <taxon>Endopterygota</taxon>
        <taxon>Diptera</taxon>
        <taxon>Nematocera</taxon>
        <taxon>Culicoidea</taxon>
        <taxon>Culicidae</taxon>
        <taxon>Anophelinae</taxon>
        <taxon>Anopheles</taxon>
    </lineage>
</organism>
<evidence type="ECO:0000259" key="1">
    <source>
        <dbReference type="SMART" id="SM00587"/>
    </source>
</evidence>
<proteinExistence type="predicted"/>
<dbReference type="Proteomes" id="UP000075902">
    <property type="component" value="Unassembled WGS sequence"/>
</dbReference>
<name>A0A182TRY3_9DIPT</name>
<evidence type="ECO:0000313" key="3">
    <source>
        <dbReference type="Proteomes" id="UP000075902"/>
    </source>
</evidence>
<dbReference type="VEuPathDB" id="VectorBase:AMEC007245"/>
<dbReference type="PANTHER" id="PTHR11012">
    <property type="entry name" value="PROTEIN KINASE-LIKE DOMAIN-CONTAINING"/>
    <property type="match status" value="1"/>
</dbReference>
<accession>A0A182TRY3</accession>
<sequence>MGETAPEVKPASPPEWVTRAYLETILRKFEGDKDLHVTGMESTPVGKPGEYLASQLFRVTVHYHGTKRNETDGGEGSAKKLVIKIEPDKGVVADTMDSTLFKTELKMYGEFLPKMERLLADNERPVPLPKCVHVSATPQPIIILEDLASDGWKGHDLIESFEEVKPITTAIARFHAASFYLSKNKTDFEEFQTDLFKNKHPVLEWMFGNNLKAFIESLRAWSGCERFVEPFERAYADYCDRLHDIYCCKTPGRLYNVLNHGDFHAKNLLHQFNDEGGIAESRFLDFQACCWSTPAIDLYYLLNNIVHYKVKAAHKEEIISFYHAQFTAALKAIGYLGYIPTMLDLQIELLRNGFLDILHYTCFLQFRFIDFTKIPPEKLATGQVGNLGLESEEYQTLMKSLIPGYVYKGLLDLLKILTRDRMHLANKDPTTWLTGQLFQKALTQYTTDRSLEVEDVHLAVHGNAAQQYASTIYRACVSYRSRGKTESIKLIVKLVASKVNSLADELTFDTELKVYRDYLSKMETMLGDDAKTCKFGPKLIYSADDPVPHLILEDLVSQQFVHSCKLLDVDDAKIVLIKLAQFHATSYSLTNTSAANSLDALNNGLFKQKPSDGVKFMLENFTLFAEVLSQWDGYAKYAERLKNIQPTFMERGAAIYRGRGFGFHVLNHGDFHYNNMLFKLDQDRRVEDTVFYDFQLSCWTTPAVDLLYFLYFICNRKTRDSQRHALIQLYHQEFTRTLDTVGYMGKVPTLLDINCDLQRAGFLEVVLAICFVPFLFADYNQTLNVYGNEEEARAYRRALYNGSQFKEVILPLLPYFLYKGYLD</sequence>
<evidence type="ECO:0000313" key="2">
    <source>
        <dbReference type="EnsemblMetazoa" id="AMEC007245-PA"/>
    </source>
</evidence>
<dbReference type="InterPro" id="IPR015897">
    <property type="entry name" value="CHK_kinase-like"/>
</dbReference>
<keyword evidence="3" id="KW-1185">Reference proteome</keyword>
<feature type="domain" description="CHK kinase-like" evidence="1">
    <location>
        <begin position="142"/>
        <end position="332"/>
    </location>
</feature>
<dbReference type="SMART" id="SM00587">
    <property type="entry name" value="CHK"/>
    <property type="match status" value="2"/>
</dbReference>
<reference evidence="3" key="1">
    <citation type="submission" date="2014-01" db="EMBL/GenBank/DDBJ databases">
        <title>The Genome Sequence of Anopheles melas CM1001059_A (V2).</title>
        <authorList>
            <consortium name="The Broad Institute Genomics Platform"/>
            <person name="Neafsey D.E."/>
            <person name="Besansky N."/>
            <person name="Howell P."/>
            <person name="Walton C."/>
            <person name="Young S.K."/>
            <person name="Zeng Q."/>
            <person name="Gargeya S."/>
            <person name="Fitzgerald M."/>
            <person name="Haas B."/>
            <person name="Abouelleil A."/>
            <person name="Allen A.W."/>
            <person name="Alvarado L."/>
            <person name="Arachchi H.M."/>
            <person name="Berlin A.M."/>
            <person name="Chapman S.B."/>
            <person name="Gainer-Dewar J."/>
            <person name="Goldberg J."/>
            <person name="Griggs A."/>
            <person name="Gujja S."/>
            <person name="Hansen M."/>
            <person name="Howarth C."/>
            <person name="Imamovic A."/>
            <person name="Ireland A."/>
            <person name="Larimer J."/>
            <person name="McCowan C."/>
            <person name="Murphy C."/>
            <person name="Pearson M."/>
            <person name="Poon T.W."/>
            <person name="Priest M."/>
            <person name="Roberts A."/>
            <person name="Saif S."/>
            <person name="Shea T."/>
            <person name="Sisk P."/>
            <person name="Sykes S."/>
            <person name="Wortman J."/>
            <person name="Nusbaum C."/>
            <person name="Birren B."/>
        </authorList>
    </citation>
    <scope>NUCLEOTIDE SEQUENCE [LARGE SCALE GENOMIC DNA]</scope>
    <source>
        <strain evidence="3">CM1001059</strain>
    </source>
</reference>